<dbReference type="RefSeq" id="WP_089298620.1">
    <property type="nucleotide sequence ID" value="NZ_BOMU01000109.1"/>
</dbReference>
<proteinExistence type="predicted"/>
<dbReference type="OrthoDB" id="3395486at2"/>
<organism evidence="1 2">
    <name type="scientific">Actinoplanes regularis</name>
    <dbReference type="NCBI Taxonomy" id="52697"/>
    <lineage>
        <taxon>Bacteria</taxon>
        <taxon>Bacillati</taxon>
        <taxon>Actinomycetota</taxon>
        <taxon>Actinomycetes</taxon>
        <taxon>Micromonosporales</taxon>
        <taxon>Micromonosporaceae</taxon>
        <taxon>Actinoplanes</taxon>
    </lineage>
</organism>
<evidence type="ECO:0000313" key="2">
    <source>
        <dbReference type="Proteomes" id="UP000198415"/>
    </source>
</evidence>
<evidence type="ECO:0000313" key="1">
    <source>
        <dbReference type="EMBL" id="SNS94737.1"/>
    </source>
</evidence>
<evidence type="ECO:0008006" key="3">
    <source>
        <dbReference type="Google" id="ProtNLM"/>
    </source>
</evidence>
<reference evidence="1 2" key="1">
    <citation type="submission" date="2017-06" db="EMBL/GenBank/DDBJ databases">
        <authorList>
            <person name="Kim H.J."/>
            <person name="Triplett B.A."/>
        </authorList>
    </citation>
    <scope>NUCLEOTIDE SEQUENCE [LARGE SCALE GENOMIC DNA]</scope>
    <source>
        <strain evidence="1 2">DSM 43151</strain>
    </source>
</reference>
<dbReference type="Proteomes" id="UP000198415">
    <property type="component" value="Unassembled WGS sequence"/>
</dbReference>
<protein>
    <recommendedName>
        <fullName evidence="3">Immunity protein 7</fullName>
    </recommendedName>
</protein>
<accession>A0A239IMB4</accession>
<dbReference type="EMBL" id="FZNR01000030">
    <property type="protein sequence ID" value="SNS94737.1"/>
    <property type="molecule type" value="Genomic_DNA"/>
</dbReference>
<dbReference type="AlphaFoldDB" id="A0A239IMB4"/>
<name>A0A239IMB4_9ACTN</name>
<gene>
    <name evidence="1" type="ORF">SAMN06264365_13024</name>
</gene>
<keyword evidence="2" id="KW-1185">Reference proteome</keyword>
<sequence>MDREFLIGAAEPDGKPDLAELVRDLTEVLGFELAELPDQEMFHGGDDTGHAWLKPGWRDPDEPYPSHPYQLDIAYPSGPELPYLNGLFDRLHALGRYRLIMLINGDCVRSTHFPCDEW</sequence>